<organism evidence="1 2">
    <name type="scientific">Microcoleus asticus IPMA8</name>
    <dbReference type="NCBI Taxonomy" id="2563858"/>
    <lineage>
        <taxon>Bacteria</taxon>
        <taxon>Bacillati</taxon>
        <taxon>Cyanobacteriota</taxon>
        <taxon>Cyanophyceae</taxon>
        <taxon>Oscillatoriophycideae</taxon>
        <taxon>Oscillatoriales</taxon>
        <taxon>Microcoleaceae</taxon>
        <taxon>Microcoleus</taxon>
        <taxon>Microcoleus asticus</taxon>
    </lineage>
</organism>
<name>A0ABX2DAM2_9CYAN</name>
<dbReference type="Proteomes" id="UP000702425">
    <property type="component" value="Unassembled WGS sequence"/>
</dbReference>
<accession>A0ABX2DAM2</accession>
<proteinExistence type="predicted"/>
<keyword evidence="2" id="KW-1185">Reference proteome</keyword>
<reference evidence="1 2" key="1">
    <citation type="journal article" date="2020" name="Sci. Rep.">
        <title>A novel cyanobacterial geosmin producer, revising GeoA distribution and dispersion patterns in Bacteria.</title>
        <authorList>
            <person name="Churro C."/>
            <person name="Semedo-Aguiar A.P."/>
            <person name="Silva A.D."/>
            <person name="Pereira-Leal J.B."/>
            <person name="Leite R.B."/>
        </authorList>
    </citation>
    <scope>NUCLEOTIDE SEQUENCE [LARGE SCALE GENOMIC DNA]</scope>
    <source>
        <strain evidence="1 2">IPMA8</strain>
    </source>
</reference>
<comment type="caution">
    <text evidence="1">The sequence shown here is derived from an EMBL/GenBank/DDBJ whole genome shotgun (WGS) entry which is preliminary data.</text>
</comment>
<sequence>MKNIDPDNLGFIDPDNLGFLDKMGVLLGLTRTRVRSKCGSRVYDLKPFYRGVLIHRSRSNQLKTSSRINDNKWVDGWSGF</sequence>
<gene>
    <name evidence="1" type="ORF">E5S67_06430</name>
</gene>
<protein>
    <submittedName>
        <fullName evidence="1">Uncharacterized protein</fullName>
    </submittedName>
</protein>
<evidence type="ECO:0000313" key="2">
    <source>
        <dbReference type="Proteomes" id="UP000702425"/>
    </source>
</evidence>
<dbReference type="EMBL" id="SRRZ01000296">
    <property type="protein sequence ID" value="NQE38645.1"/>
    <property type="molecule type" value="Genomic_DNA"/>
</dbReference>
<evidence type="ECO:0000313" key="1">
    <source>
        <dbReference type="EMBL" id="NQE38645.1"/>
    </source>
</evidence>